<dbReference type="InterPro" id="IPR036388">
    <property type="entry name" value="WH-like_DNA-bd_sf"/>
</dbReference>
<keyword evidence="3 6" id="KW-0238">DNA-binding</keyword>
<dbReference type="KEGG" id="tpf:TPHA_0C03060"/>
<dbReference type="Gene3D" id="2.60.200.20">
    <property type="match status" value="1"/>
</dbReference>
<keyword evidence="4" id="KW-0804">Transcription</keyword>
<evidence type="ECO:0000313" key="10">
    <source>
        <dbReference type="EMBL" id="CCE62459.1"/>
    </source>
</evidence>
<dbReference type="CDD" id="cd22701">
    <property type="entry name" value="FHA_FKH1-like"/>
    <property type="match status" value="1"/>
</dbReference>
<evidence type="ECO:0000259" key="8">
    <source>
        <dbReference type="PROSITE" id="PS50006"/>
    </source>
</evidence>
<dbReference type="Proteomes" id="UP000005666">
    <property type="component" value="Chromosome 3"/>
</dbReference>
<evidence type="ECO:0000256" key="2">
    <source>
        <dbReference type="ARBA" id="ARBA00023015"/>
    </source>
</evidence>
<keyword evidence="2" id="KW-0805">Transcription regulation</keyword>
<name>G8BRT3_TETPH</name>
<evidence type="ECO:0000313" key="11">
    <source>
        <dbReference type="Proteomes" id="UP000005666"/>
    </source>
</evidence>
<proteinExistence type="predicted"/>
<feature type="DNA-binding region" description="Fork-head" evidence="6">
    <location>
        <begin position="335"/>
        <end position="430"/>
    </location>
</feature>
<evidence type="ECO:0000256" key="1">
    <source>
        <dbReference type="ARBA" id="ARBA00004123"/>
    </source>
</evidence>
<dbReference type="GO" id="GO:0000981">
    <property type="term" value="F:DNA-binding transcription factor activity, RNA polymerase II-specific"/>
    <property type="evidence" value="ECO:0007669"/>
    <property type="project" value="TreeGrafter"/>
</dbReference>
<dbReference type="PANTHER" id="PTHR45881">
    <property type="entry name" value="CHECKPOINT SUPPRESSOR 1-LIKE, ISOFORM A-RELATED"/>
    <property type="match status" value="1"/>
</dbReference>
<dbReference type="SUPFAM" id="SSF46785">
    <property type="entry name" value="Winged helix' DNA-binding domain"/>
    <property type="match status" value="1"/>
</dbReference>
<dbReference type="eggNOG" id="KOG2294">
    <property type="taxonomic scope" value="Eukaryota"/>
</dbReference>
<dbReference type="InterPro" id="IPR036390">
    <property type="entry name" value="WH_DNA-bd_sf"/>
</dbReference>
<dbReference type="AlphaFoldDB" id="G8BRT3"/>
<dbReference type="GO" id="GO:2000221">
    <property type="term" value="P:negative regulation of pseudohyphal growth"/>
    <property type="evidence" value="ECO:0007669"/>
    <property type="project" value="UniProtKB-ARBA"/>
</dbReference>
<dbReference type="CDD" id="cd00059">
    <property type="entry name" value="FH_FOX"/>
    <property type="match status" value="1"/>
</dbReference>
<dbReference type="PROSITE" id="PS50006">
    <property type="entry name" value="FHA_DOMAIN"/>
    <property type="match status" value="1"/>
</dbReference>
<evidence type="ECO:0000259" key="9">
    <source>
        <dbReference type="PROSITE" id="PS50039"/>
    </source>
</evidence>
<dbReference type="SUPFAM" id="SSF49879">
    <property type="entry name" value="SMAD/FHA domain"/>
    <property type="match status" value="1"/>
</dbReference>
<accession>G8BRT3</accession>
<evidence type="ECO:0000256" key="4">
    <source>
        <dbReference type="ARBA" id="ARBA00023163"/>
    </source>
</evidence>
<dbReference type="GO" id="GO:0000978">
    <property type="term" value="F:RNA polymerase II cis-regulatory region sequence-specific DNA binding"/>
    <property type="evidence" value="ECO:0007669"/>
    <property type="project" value="TreeGrafter"/>
</dbReference>
<feature type="region of interest" description="Disordered" evidence="7">
    <location>
        <begin position="215"/>
        <end position="243"/>
    </location>
</feature>
<evidence type="ECO:0008006" key="12">
    <source>
        <dbReference type="Google" id="ProtNLM"/>
    </source>
</evidence>
<protein>
    <recommendedName>
        <fullName evidence="12">Fork-head domain-containing protein</fullName>
    </recommendedName>
</protein>
<evidence type="ECO:0000256" key="3">
    <source>
        <dbReference type="ARBA" id="ARBA00023125"/>
    </source>
</evidence>
<dbReference type="PRINTS" id="PR00053">
    <property type="entry name" value="FORKHEAD"/>
</dbReference>
<dbReference type="GeneID" id="11533623"/>
<gene>
    <name evidence="10" type="primary">TPHA0C03060</name>
    <name evidence="10" type="ordered locus">TPHA_0C03060</name>
</gene>
<evidence type="ECO:0000256" key="5">
    <source>
        <dbReference type="ARBA" id="ARBA00023242"/>
    </source>
</evidence>
<dbReference type="Gene3D" id="1.10.10.10">
    <property type="entry name" value="Winged helix-like DNA-binding domain superfamily/Winged helix DNA-binding domain"/>
    <property type="match status" value="1"/>
</dbReference>
<dbReference type="HOGENOM" id="CLU_007090_2_0_1"/>
<dbReference type="PROSITE" id="PS00658">
    <property type="entry name" value="FORK_HEAD_2"/>
    <property type="match status" value="1"/>
</dbReference>
<dbReference type="FunFam" id="1.10.10.10:FF:000030">
    <property type="entry name" value="Forkhead box protein K2"/>
    <property type="match status" value="1"/>
</dbReference>
<dbReference type="STRING" id="1071381.G8BRT3"/>
<feature type="domain" description="FHA" evidence="8">
    <location>
        <begin position="76"/>
        <end position="140"/>
    </location>
</feature>
<dbReference type="PROSITE" id="PS50039">
    <property type="entry name" value="FORK_HEAD_3"/>
    <property type="match status" value="1"/>
</dbReference>
<dbReference type="RefSeq" id="XP_003684893.1">
    <property type="nucleotide sequence ID" value="XM_003684845.1"/>
</dbReference>
<feature type="compositionally biased region" description="Low complexity" evidence="7">
    <location>
        <begin position="727"/>
        <end position="736"/>
    </location>
</feature>
<dbReference type="OrthoDB" id="5954824at2759"/>
<sequence>MSNTEVPEYNVVDFNNYSPAQQARFIQAMISTFMEPEHPTGISKTNFNEDNVDSQIRAYAKISGRNWTYYVKDLEVVFGRNTNPPTGTKTIDIKNDVNIDLGPSKVVSRKHAVLRFNMQSGHWEIYVLGRNGAKVDFEKVNGKAAPYELKSGSILEIGGNQMIFILPEETPSISKECIKPFIPQIINKFSDLSQLDYGNEINSMIIDLIKMNSNESDNGTKQSNARPSESDVENTNKKVMIQPNEKVRTFKMYGSNNSKLGQNKNNNTFAFNNPSGTVLFTPHMGGSSKSSNSVIQGTYWSQNSNSSAPSIIATEFPQSLDFGSDLSNEENKNIKPPYSYATMIAQGILSTPEGVISLSDIYKYISDNYAYYRFSKTGWQNSIRHNLSLNKAFEKVAKKSSESGKGMNWRITKSYQDDFIKKWNSGKITKLLRRGSSVSRQLQLHMSKYNCLPTEKSPEKEKALSIPLAAPTVSQSPTATTKNTTSKISKIKETTANEKLTTTANSNPLNTDNSMPLLRKASYEPESYQQSVNEHLTKENQLNGNPDKQGAIIYDINTSQTPKSIKPSIGSSSLKMLPFPFALPSMSPSNDLFFRSPTKSFHVTAMETYTPERGGSNLNRSPKLSIPQLSTNFGNKNINDSTKKTDFHKNQLTTNDAASIQPPDINRSHNIVSSPNVWNLMHFTSVTNTPAIDGDKNIRLNVNAECNKDNDGLPDLNSSPLKRQSNRRSNNSTDNNPTLMLDTESAKITTE</sequence>
<reference evidence="10 11" key="1">
    <citation type="journal article" date="2011" name="Proc. Natl. Acad. Sci. U.S.A.">
        <title>Evolutionary erosion of yeast sex chromosomes by mating-type switching accidents.</title>
        <authorList>
            <person name="Gordon J.L."/>
            <person name="Armisen D."/>
            <person name="Proux-Wera E."/>
            <person name="Oheigeartaigh S.S."/>
            <person name="Byrne K.P."/>
            <person name="Wolfe K.H."/>
        </authorList>
    </citation>
    <scope>NUCLEOTIDE SEQUENCE [LARGE SCALE GENOMIC DNA]</scope>
    <source>
        <strain evidence="11">ATCC 24235 / CBS 4417 / NBRC 1672 / NRRL Y-8282 / UCD 70-5</strain>
    </source>
</reference>
<dbReference type="InterPro" id="IPR008984">
    <property type="entry name" value="SMAD_FHA_dom_sf"/>
</dbReference>
<keyword evidence="11" id="KW-1185">Reference proteome</keyword>
<feature type="domain" description="Fork-head" evidence="9">
    <location>
        <begin position="335"/>
        <end position="430"/>
    </location>
</feature>
<evidence type="ECO:0000256" key="6">
    <source>
        <dbReference type="PROSITE-ProRule" id="PRU00089"/>
    </source>
</evidence>
<comment type="subcellular location">
    <subcellularLocation>
        <location evidence="1 6">Nucleus</location>
    </subcellularLocation>
</comment>
<feature type="region of interest" description="Disordered" evidence="7">
    <location>
        <begin position="706"/>
        <end position="751"/>
    </location>
</feature>
<dbReference type="EMBL" id="HE612858">
    <property type="protein sequence ID" value="CCE62459.1"/>
    <property type="molecule type" value="Genomic_DNA"/>
</dbReference>
<organism evidence="10 11">
    <name type="scientific">Tetrapisispora phaffii (strain ATCC 24235 / CBS 4417 / NBRC 1672 / NRRL Y-8282 / UCD 70-5)</name>
    <name type="common">Yeast</name>
    <name type="synonym">Fabospora phaffii</name>
    <dbReference type="NCBI Taxonomy" id="1071381"/>
    <lineage>
        <taxon>Eukaryota</taxon>
        <taxon>Fungi</taxon>
        <taxon>Dikarya</taxon>
        <taxon>Ascomycota</taxon>
        <taxon>Saccharomycotina</taxon>
        <taxon>Saccharomycetes</taxon>
        <taxon>Saccharomycetales</taxon>
        <taxon>Saccharomycetaceae</taxon>
        <taxon>Tetrapisispora</taxon>
    </lineage>
</organism>
<evidence type="ECO:0000256" key="7">
    <source>
        <dbReference type="SAM" id="MobiDB-lite"/>
    </source>
</evidence>
<dbReference type="PANTHER" id="PTHR45881:SF1">
    <property type="entry name" value="FORK HEAD PROTEIN HOMOLOG 2"/>
    <property type="match status" value="1"/>
</dbReference>
<dbReference type="InterPro" id="IPR001766">
    <property type="entry name" value="Fork_head_dom"/>
</dbReference>
<dbReference type="OMA" id="YYRHANT"/>
<feature type="compositionally biased region" description="Polar residues" evidence="7">
    <location>
        <begin position="215"/>
        <end position="227"/>
    </location>
</feature>
<dbReference type="InterPro" id="IPR000253">
    <property type="entry name" value="FHA_dom"/>
</dbReference>
<dbReference type="InterPro" id="IPR030456">
    <property type="entry name" value="TF_fork_head_CS_2"/>
</dbReference>
<dbReference type="SMART" id="SM00240">
    <property type="entry name" value="FHA"/>
    <property type="match status" value="1"/>
</dbReference>
<keyword evidence="5 6" id="KW-0539">Nucleus</keyword>
<dbReference type="Pfam" id="PF00498">
    <property type="entry name" value="FHA"/>
    <property type="match status" value="1"/>
</dbReference>
<dbReference type="SMART" id="SM00339">
    <property type="entry name" value="FH"/>
    <property type="match status" value="1"/>
</dbReference>
<dbReference type="GO" id="GO:0005634">
    <property type="term" value="C:nucleus"/>
    <property type="evidence" value="ECO:0007669"/>
    <property type="project" value="UniProtKB-SubCell"/>
</dbReference>
<dbReference type="Pfam" id="PF00250">
    <property type="entry name" value="Forkhead"/>
    <property type="match status" value="1"/>
</dbReference>